<dbReference type="InterPro" id="IPR033399">
    <property type="entry name" value="TP_0789-like"/>
</dbReference>
<organism evidence="3 4">
    <name type="scientific">Gallionella capsiferriformans (strain ES-2)</name>
    <name type="common">Gallionella ferruginea capsiferriformans (strain ES-2)</name>
    <dbReference type="NCBI Taxonomy" id="395494"/>
    <lineage>
        <taxon>Bacteria</taxon>
        <taxon>Pseudomonadati</taxon>
        <taxon>Pseudomonadota</taxon>
        <taxon>Betaproteobacteria</taxon>
        <taxon>Nitrosomonadales</taxon>
        <taxon>Gallionellaceae</taxon>
        <taxon>Gallionella</taxon>
    </lineage>
</organism>
<gene>
    <name evidence="3" type="ordered locus">Galf_0403</name>
</gene>
<keyword evidence="1" id="KW-0732">Signal</keyword>
<dbReference type="EMBL" id="CP002159">
    <property type="protein sequence ID" value="ADL54447.1"/>
    <property type="molecule type" value="Genomic_DNA"/>
</dbReference>
<dbReference type="OrthoDB" id="9803781at2"/>
<accession>D9SJU8</accession>
<feature type="domain" description="Uncharacterized protein TP-0789" evidence="2">
    <location>
        <begin position="102"/>
        <end position="241"/>
    </location>
</feature>
<feature type="chain" id="PRO_5003128222" description="Uncharacterized protein TP-0789 domain-containing protein" evidence="1">
    <location>
        <begin position="18"/>
        <end position="254"/>
    </location>
</feature>
<evidence type="ECO:0000256" key="1">
    <source>
        <dbReference type="SAM" id="SignalP"/>
    </source>
</evidence>
<dbReference type="AlphaFoldDB" id="D9SJU8"/>
<dbReference type="Pfam" id="PF17131">
    <property type="entry name" value="LolA_like"/>
    <property type="match status" value="1"/>
</dbReference>
<evidence type="ECO:0000259" key="2">
    <source>
        <dbReference type="Pfam" id="PF17131"/>
    </source>
</evidence>
<dbReference type="KEGG" id="gca:Galf_0403"/>
<keyword evidence="4" id="KW-1185">Reference proteome</keyword>
<proteinExistence type="predicted"/>
<sequence precursor="true">MKRLLVMLMCFAPLCHAEPGADELAGLMRQAKSTSGFSARMNVLVTRPDGAHATPFKIAVIGRFSADKQQLRINGISPDFVRGRFFAAESVGSGEIRVVAYRTPDKVSGVDSDARLFDSSLVLWDMFSPWWSWRRQALLAGERINGRECVMIRSSADDKHSAVREVESCVDVSARLSLRTRLYDAHHALLRSLLVGKTLQKADSFMQTAKKLTLTDAEGVMTQVEVYSGDEQYQIPADAFSALDAERDQKSGAR</sequence>
<dbReference type="HOGENOM" id="CLU_1093063_0_0_4"/>
<feature type="signal peptide" evidence="1">
    <location>
        <begin position="1"/>
        <end position="17"/>
    </location>
</feature>
<name>D9SJU8_GALCS</name>
<dbReference type="Proteomes" id="UP000001235">
    <property type="component" value="Chromosome"/>
</dbReference>
<dbReference type="STRING" id="395494.Galf_0403"/>
<evidence type="ECO:0000313" key="3">
    <source>
        <dbReference type="EMBL" id="ADL54447.1"/>
    </source>
</evidence>
<dbReference type="Gene3D" id="2.50.20.10">
    <property type="entry name" value="Lipoprotein localisation LolA/LolB/LppX"/>
    <property type="match status" value="1"/>
</dbReference>
<protein>
    <recommendedName>
        <fullName evidence="2">Uncharacterized protein TP-0789 domain-containing protein</fullName>
    </recommendedName>
</protein>
<dbReference type="RefSeq" id="WP_013292390.1">
    <property type="nucleotide sequence ID" value="NC_014394.1"/>
</dbReference>
<reference evidence="3 4" key="1">
    <citation type="submission" date="2010-08" db="EMBL/GenBank/DDBJ databases">
        <title>Complete sequence of Gallionella capsiferriformans ES-2.</title>
        <authorList>
            <consortium name="US DOE Joint Genome Institute"/>
            <person name="Lucas S."/>
            <person name="Copeland A."/>
            <person name="Lapidus A."/>
            <person name="Cheng J.-F."/>
            <person name="Bruce D."/>
            <person name="Goodwin L."/>
            <person name="Pitluck S."/>
            <person name="Chertkov O."/>
            <person name="Davenport K.W."/>
            <person name="Detter J.C."/>
            <person name="Han C."/>
            <person name="Tapia R."/>
            <person name="Land M."/>
            <person name="Hauser L."/>
            <person name="Chang Y.-J."/>
            <person name="Jeffries C."/>
            <person name="Kyrpides N."/>
            <person name="Ivanova N."/>
            <person name="Mikhailova N."/>
            <person name="Shelobolina E.S."/>
            <person name="Picardal F."/>
            <person name="Roden E."/>
            <person name="Emerson D."/>
            <person name="Woyke T."/>
        </authorList>
    </citation>
    <scope>NUCLEOTIDE SEQUENCE [LARGE SCALE GENOMIC DNA]</scope>
    <source>
        <strain evidence="3 4">ES-2</strain>
    </source>
</reference>
<evidence type="ECO:0000313" key="4">
    <source>
        <dbReference type="Proteomes" id="UP000001235"/>
    </source>
</evidence>